<dbReference type="RefSeq" id="WP_236117443.1">
    <property type="nucleotide sequence ID" value="NZ_JAKGSI010000001.1"/>
</dbReference>
<evidence type="ECO:0000256" key="10">
    <source>
        <dbReference type="ARBA" id="ARBA00023136"/>
    </source>
</evidence>
<feature type="transmembrane region" description="Helical" evidence="13">
    <location>
        <begin position="477"/>
        <end position="497"/>
    </location>
</feature>
<dbReference type="Proteomes" id="UP001139336">
    <property type="component" value="Unassembled WGS sequence"/>
</dbReference>
<keyword evidence="17" id="KW-1185">Reference proteome</keyword>
<dbReference type="Pfam" id="PF12249">
    <property type="entry name" value="AftA_C"/>
    <property type="match status" value="1"/>
</dbReference>
<feature type="transmembrane region" description="Helical" evidence="13">
    <location>
        <begin position="414"/>
        <end position="439"/>
    </location>
</feature>
<comment type="similarity">
    <text evidence="3">Belongs to the glycosyltransferase 85 family.</text>
</comment>
<dbReference type="GO" id="GO:0044038">
    <property type="term" value="P:cell wall macromolecule biosynthetic process"/>
    <property type="evidence" value="ECO:0007669"/>
    <property type="project" value="InterPro"/>
</dbReference>
<feature type="transmembrane region" description="Helical" evidence="13">
    <location>
        <begin position="240"/>
        <end position="259"/>
    </location>
</feature>
<evidence type="ECO:0000256" key="5">
    <source>
        <dbReference type="ARBA" id="ARBA00020482"/>
    </source>
</evidence>
<comment type="pathway">
    <text evidence="2">Cell wall biogenesis; cell wall polysaccharide biosynthesis.</text>
</comment>
<organism evidence="16 17">
    <name type="scientific">Corynebacterium uropygiale</name>
    <dbReference type="NCBI Taxonomy" id="1775911"/>
    <lineage>
        <taxon>Bacteria</taxon>
        <taxon>Bacillati</taxon>
        <taxon>Actinomycetota</taxon>
        <taxon>Actinomycetes</taxon>
        <taxon>Mycobacteriales</taxon>
        <taxon>Corynebacteriaceae</taxon>
        <taxon>Corynebacterium</taxon>
    </lineage>
</organism>
<evidence type="ECO:0000256" key="13">
    <source>
        <dbReference type="SAM" id="Phobius"/>
    </source>
</evidence>
<feature type="transmembrane region" description="Helical" evidence="13">
    <location>
        <begin position="302"/>
        <end position="323"/>
    </location>
</feature>
<keyword evidence="6" id="KW-1003">Cell membrane</keyword>
<dbReference type="EMBL" id="JAKGSI010000001">
    <property type="protein sequence ID" value="MCF4005629.1"/>
    <property type="molecule type" value="Genomic_DNA"/>
</dbReference>
<dbReference type="InterPro" id="IPR020963">
    <property type="entry name" value="ArabinofuranosylTrfase_AftA_N"/>
</dbReference>
<sequence>MTIQESATGSDMSDPDLFDPPVNEPYSSDLLSKKGTLLGVIGAGLGSGILVLLGWIILKRVDLPAFSTSMVLRALATACTVAILVIVGGLLLWWLLDEQRADVRRRKDTTDTHTPPLQLRRPRWRVWLTHALCYVAPGGIVLSSTGIPLAASRLYLEGLQVDQGFRTQFLTRMAENLSLRDMNYIDMPSYYPAGWFWLGGRLANLLGIPGWEVYQPWAIISIAMAGSILVPLWQRITGSLAAGTAIALVSTCIVLVMTAEEPYAAIVALGAPAATILARRALLGSRWCIVAVLLYLGVSATMYTLFTALIAASVVLFAAVAALWESRSWRPLLRLFIIGCGSLLIAATVWGPFLWGRLHSDVTSRSTANHYLPQAGTELPIPFLAPSVLGVLCFIGLVYIVVRSLDRDVRALGLGLVVFYLWAVASMVVTLAGSTLLGFRIDTIIVLQLATAGVLAIAEFRLVGVERLYPERMSPRLSRTITILMMVLLLGGGVHYAQSIPSRNQSSIDHAYSDTDGYGERADRFTGDAGQYYKEINAFILDHGRDPADTVVQTDERDFLSLYPYYGFQAATSHYANPLGDFSKRNQAIEDWARGSWDNLADPQAFTRSLDSAPWRAPDVFVFRGSVDDAKDGWKTHISEDIYPNNPNVRFQAMHFNPKSFTAPGAPWDVKEVGPFVVVVRTHA</sequence>
<accession>A0A9X1TZE2</accession>
<name>A0A9X1TZE2_9CORY</name>
<gene>
    <name evidence="16" type="ORF">L1O03_00305</name>
</gene>
<evidence type="ECO:0000256" key="2">
    <source>
        <dbReference type="ARBA" id="ARBA00004776"/>
    </source>
</evidence>
<evidence type="ECO:0000259" key="15">
    <source>
        <dbReference type="Pfam" id="PF12250"/>
    </source>
</evidence>
<dbReference type="Pfam" id="PF12250">
    <property type="entry name" value="AftA_N"/>
    <property type="match status" value="1"/>
</dbReference>
<feature type="transmembrane region" description="Helical" evidence="13">
    <location>
        <begin position="214"/>
        <end position="233"/>
    </location>
</feature>
<evidence type="ECO:0000313" key="17">
    <source>
        <dbReference type="Proteomes" id="UP001139336"/>
    </source>
</evidence>
<evidence type="ECO:0000259" key="14">
    <source>
        <dbReference type="Pfam" id="PF12249"/>
    </source>
</evidence>
<dbReference type="GO" id="GO:0005886">
    <property type="term" value="C:plasma membrane"/>
    <property type="evidence" value="ECO:0007669"/>
    <property type="project" value="UniProtKB-SubCell"/>
</dbReference>
<comment type="catalytic activity">
    <reaction evidence="12">
        <text>Adds an alpha-D-arabinofuranosyl group from trans,octacis-decaprenylphospho-beta-D-arabinofuranose at the 5-O-position of the eighth, tenth and twelfth galactofuranose unit of the galactofuranan chain of [beta-D-galactofuranosyl-(1-&gt;5)-beta-D-galactofuranosyl-(1-&gt;6)]14-beta-D-galactofuranosyl-(1-&gt;5)-beta-D-galactofuranosyl-(1-&gt;4)-alpha-L-rhamnopyranosyl-(1-&gt;3)-N-acetyl-alpha-D-glucosaminyl-diphospho-trans,octacis-decaprenol.</text>
        <dbReference type="EC" id="2.4.2.46"/>
    </reaction>
</comment>
<feature type="transmembrane region" description="Helical" evidence="13">
    <location>
        <begin position="127"/>
        <end position="151"/>
    </location>
</feature>
<dbReference type="InterPro" id="IPR020959">
    <property type="entry name" value="ArabinofuranosylTrfase_AftA_C"/>
</dbReference>
<dbReference type="AlphaFoldDB" id="A0A9X1TZE2"/>
<dbReference type="EC" id="2.4.2.46" evidence="4"/>
<evidence type="ECO:0000256" key="11">
    <source>
        <dbReference type="ARBA" id="ARBA00033184"/>
    </source>
</evidence>
<evidence type="ECO:0000256" key="7">
    <source>
        <dbReference type="ARBA" id="ARBA00022679"/>
    </source>
</evidence>
<proteinExistence type="inferred from homology"/>
<keyword evidence="9 13" id="KW-1133">Transmembrane helix</keyword>
<evidence type="ECO:0000256" key="4">
    <source>
        <dbReference type="ARBA" id="ARBA00012037"/>
    </source>
</evidence>
<evidence type="ECO:0000256" key="12">
    <source>
        <dbReference type="ARBA" id="ARBA00034030"/>
    </source>
</evidence>
<protein>
    <recommendedName>
        <fullName evidence="5">Galactan 5-O-arabinofuranosyltransferase</fullName>
        <ecNumber evidence="4">2.4.2.46</ecNumber>
    </recommendedName>
    <alternativeName>
        <fullName evidence="11">Arabinofuranosyltransferase AftA</fullName>
    </alternativeName>
</protein>
<reference evidence="16" key="1">
    <citation type="submission" date="2022-01" db="EMBL/GenBank/DDBJ databases">
        <title>Corynebacterium sp. nov isolated from isolated from the feces of the greater white-fronted geese (Anser albifrons) at Poyang Lake, PR China.</title>
        <authorList>
            <person name="Liu Q."/>
        </authorList>
    </citation>
    <scope>NUCLEOTIDE SEQUENCE</scope>
    <source>
        <strain evidence="16">JCM 32435</strain>
    </source>
</reference>
<dbReference type="GO" id="GO:0016757">
    <property type="term" value="F:glycosyltransferase activity"/>
    <property type="evidence" value="ECO:0007669"/>
    <property type="project" value="InterPro"/>
</dbReference>
<feature type="domain" description="Arabinofuranosyltransferase AftA C-terminal" evidence="14">
    <location>
        <begin position="500"/>
        <end position="681"/>
    </location>
</feature>
<keyword evidence="10 13" id="KW-0472">Membrane</keyword>
<evidence type="ECO:0000256" key="3">
    <source>
        <dbReference type="ARBA" id="ARBA00009655"/>
    </source>
</evidence>
<feature type="domain" description="Arabinofuranosyltransferase AftA N-terminal" evidence="15">
    <location>
        <begin position="40"/>
        <end position="490"/>
    </location>
</feature>
<feature type="transmembrane region" description="Helical" evidence="13">
    <location>
        <begin position="381"/>
        <end position="402"/>
    </location>
</feature>
<keyword evidence="7" id="KW-0808">Transferase</keyword>
<keyword evidence="8 13" id="KW-0812">Transmembrane</keyword>
<feature type="transmembrane region" description="Helical" evidence="13">
    <location>
        <begin position="335"/>
        <end position="355"/>
    </location>
</feature>
<feature type="transmembrane region" description="Helical" evidence="13">
    <location>
        <begin position="37"/>
        <end position="58"/>
    </location>
</feature>
<feature type="transmembrane region" description="Helical" evidence="13">
    <location>
        <begin position="70"/>
        <end position="96"/>
    </location>
</feature>
<comment type="subcellular location">
    <subcellularLocation>
        <location evidence="1">Cell membrane</location>
        <topology evidence="1">Multi-pass membrane protein</topology>
    </subcellularLocation>
</comment>
<feature type="transmembrane region" description="Helical" evidence="13">
    <location>
        <begin position="445"/>
        <end position="465"/>
    </location>
</feature>
<evidence type="ECO:0000256" key="6">
    <source>
        <dbReference type="ARBA" id="ARBA00022475"/>
    </source>
</evidence>
<comment type="caution">
    <text evidence="16">The sequence shown here is derived from an EMBL/GenBank/DDBJ whole genome shotgun (WGS) entry which is preliminary data.</text>
</comment>
<evidence type="ECO:0000256" key="8">
    <source>
        <dbReference type="ARBA" id="ARBA00022692"/>
    </source>
</evidence>
<evidence type="ECO:0000256" key="9">
    <source>
        <dbReference type="ARBA" id="ARBA00022989"/>
    </source>
</evidence>
<evidence type="ECO:0000313" key="16">
    <source>
        <dbReference type="EMBL" id="MCF4005629.1"/>
    </source>
</evidence>
<evidence type="ECO:0000256" key="1">
    <source>
        <dbReference type="ARBA" id="ARBA00004651"/>
    </source>
</evidence>